<keyword evidence="2" id="KW-0547">Nucleotide-binding</keyword>
<name>A0A2A2F481_9GAMM</name>
<dbReference type="AlphaFoldDB" id="A0A2A2F481"/>
<dbReference type="GO" id="GO:0005524">
    <property type="term" value="F:ATP binding"/>
    <property type="evidence" value="ECO:0007669"/>
    <property type="project" value="UniProtKB-KW"/>
</dbReference>
<evidence type="ECO:0000313" key="4">
    <source>
        <dbReference type="EMBL" id="PAU79477.1"/>
    </source>
</evidence>
<proteinExistence type="inferred from homology"/>
<dbReference type="PROSITE" id="PS00297">
    <property type="entry name" value="HSP70_1"/>
    <property type="match status" value="1"/>
</dbReference>
<keyword evidence="5" id="KW-1185">Reference proteome</keyword>
<dbReference type="InterPro" id="IPR018181">
    <property type="entry name" value="Heat_shock_70_CS"/>
</dbReference>
<dbReference type="PANTHER" id="PTHR19375">
    <property type="entry name" value="HEAT SHOCK PROTEIN 70KDA"/>
    <property type="match status" value="1"/>
</dbReference>
<protein>
    <submittedName>
        <fullName evidence="4">Heat-shock protein Hsp70</fullName>
    </submittedName>
</protein>
<dbReference type="Gene3D" id="3.30.420.40">
    <property type="match status" value="2"/>
</dbReference>
<reference evidence="4 5" key="1">
    <citation type="submission" date="2017-08" db="EMBL/GenBank/DDBJ databases">
        <title>Halomonas alkalisoli sp. nov., isolated from saline alkaline soil.</title>
        <authorList>
            <person name="Wang D."/>
            <person name="Zhang G."/>
        </authorList>
    </citation>
    <scope>NUCLEOTIDE SEQUENCE [LARGE SCALE GENOMIC DNA]</scope>
    <source>
        <strain evidence="4 5">WRN001</strain>
    </source>
</reference>
<dbReference type="InterPro" id="IPR013126">
    <property type="entry name" value="Hsp_70_fam"/>
</dbReference>
<dbReference type="CDD" id="cd24029">
    <property type="entry name" value="ASKHA_NBD_HSP70_DnaK_HscA_HscC"/>
    <property type="match status" value="1"/>
</dbReference>
<accession>A0A2A2F481</accession>
<keyword evidence="3" id="KW-0067">ATP-binding</keyword>
<dbReference type="Proteomes" id="UP000217771">
    <property type="component" value="Unassembled WGS sequence"/>
</dbReference>
<dbReference type="SUPFAM" id="SSF53067">
    <property type="entry name" value="Actin-like ATPase domain"/>
    <property type="match status" value="2"/>
</dbReference>
<dbReference type="EMBL" id="NSKB01000001">
    <property type="protein sequence ID" value="PAU79477.1"/>
    <property type="molecule type" value="Genomic_DNA"/>
</dbReference>
<dbReference type="PRINTS" id="PR00301">
    <property type="entry name" value="HEATSHOCK70"/>
</dbReference>
<evidence type="ECO:0000256" key="1">
    <source>
        <dbReference type="ARBA" id="ARBA00007381"/>
    </source>
</evidence>
<dbReference type="OrthoDB" id="9766019at2"/>
<evidence type="ECO:0000313" key="5">
    <source>
        <dbReference type="Proteomes" id="UP000217771"/>
    </source>
</evidence>
<dbReference type="Pfam" id="PF00012">
    <property type="entry name" value="HSP70"/>
    <property type="match status" value="1"/>
</dbReference>
<dbReference type="Gene3D" id="3.90.640.10">
    <property type="entry name" value="Actin, Chain A, domain 4"/>
    <property type="match status" value="1"/>
</dbReference>
<dbReference type="InterPro" id="IPR043129">
    <property type="entry name" value="ATPase_NBD"/>
</dbReference>
<gene>
    <name evidence="4" type="ORF">CK498_03695</name>
</gene>
<dbReference type="GO" id="GO:0140662">
    <property type="term" value="F:ATP-dependent protein folding chaperone"/>
    <property type="evidence" value="ECO:0007669"/>
    <property type="project" value="InterPro"/>
</dbReference>
<comment type="caution">
    <text evidence="4">The sequence shown here is derived from an EMBL/GenBank/DDBJ whole genome shotgun (WGS) entry which is preliminary data.</text>
</comment>
<comment type="similarity">
    <text evidence="1">Belongs to the heat shock protein 70 family.</text>
</comment>
<sequence>MYIGIDLGTSNSAVSCYHRGQVDVVTMEGGDNILPSVIYMDAQGSKLYGQRAFEQMVLAPENVASGFKRLMGTSTELTLGNGHTMTPEQASSDIVRQLLGQVFKAFPDEQVEGCIVTIPAAFNQMQSEATLRATRDAGIQAVGLLQEPIAASMAAIADGELNTGLFLVYDLGGGTFDVALVQSVGGAVNVLDNLGINMLGGRDFDREILHSLVVPWLKQHFTLPDDFLKGADYQRLLRIARLATERAKIALSRSESETVFVSSDEIGTRDLRGEPVYLDVPVTRQQLRQLIEPQVDETIELCRRILAKNGYQASDVDRVLFIGGPTKTPWLAERVADQLGIVADITVDPMVAVSYGAAIYAESREWGDDGTARKSSRESVEIAEYALRYDFPSRTSRDTARLKISCAATQRDALEVQVDCTQGWTSGRQPLDGNTAIRLPVAQQGENHFRISVFAADGRPLTDASKQIVILRTHASAAGIPATQTISAKVVEMDGNIASNTLEPMVDKGTLLPAEGTKSFRAARDVKSGSNDYIALELYQHAENVNDPEQNLSVGAFRISSSDLLPGMAINKGDEIICQWRMNDSGILRVVIDVPAVGQTFDTGHLYADTDGHRNFADHDGEALLTGLLDEANAELKQADTALGKMARSDIRHIGAAIQEQRRAAERANDPEVRRGISERVRALRQDLSQLVNSPEHRATMLHGRHTDLVRAYDREIEGGNMPRDSERFRRMADSALEELKRGDEQALNDAEQILNDMDATVYDLMTERPEVVVSVFRNLSEKGATAVDAERHARLVKEGQEAVQKNDITGLKGINNQMFNNQAQHQVHAATASEIAGLMRG</sequence>
<evidence type="ECO:0000256" key="3">
    <source>
        <dbReference type="ARBA" id="ARBA00022840"/>
    </source>
</evidence>
<dbReference type="RefSeq" id="WP_095619487.1">
    <property type="nucleotide sequence ID" value="NZ_NSKB01000001.1"/>
</dbReference>
<evidence type="ECO:0000256" key="2">
    <source>
        <dbReference type="ARBA" id="ARBA00022741"/>
    </source>
</evidence>
<organism evidence="4 5">
    <name type="scientific">Halomonas salipaludis</name>
    <dbReference type="NCBI Taxonomy" id="2032625"/>
    <lineage>
        <taxon>Bacteria</taxon>
        <taxon>Pseudomonadati</taxon>
        <taxon>Pseudomonadota</taxon>
        <taxon>Gammaproteobacteria</taxon>
        <taxon>Oceanospirillales</taxon>
        <taxon>Halomonadaceae</taxon>
        <taxon>Halomonas</taxon>
    </lineage>
</organism>